<dbReference type="Proteomes" id="UP000276029">
    <property type="component" value="Unassembled WGS sequence"/>
</dbReference>
<gene>
    <name evidence="2" type="ORF">DFR51_0204</name>
    <name evidence="1" type="ORF">SmB9_12380</name>
</gene>
<dbReference type="Proteomes" id="UP000275727">
    <property type="component" value="Chromosome"/>
</dbReference>
<reference evidence="1 3" key="1">
    <citation type="submission" date="2018-06" db="EMBL/GenBank/DDBJ databases">
        <title>Complete Genome Sequence of the Microcystin-Degrading Bacterium Sphingosinicella microcystinivorans Strain B-9.</title>
        <authorList>
            <person name="Jin H."/>
            <person name="Nishizawa T."/>
            <person name="Guo Y."/>
            <person name="Nishizawa A."/>
            <person name="Park H."/>
            <person name="Kato H."/>
            <person name="Tsuji K."/>
            <person name="Harada K."/>
        </authorList>
    </citation>
    <scope>NUCLEOTIDE SEQUENCE [LARGE SCALE GENOMIC DNA]</scope>
    <source>
        <strain evidence="1 3">B9</strain>
    </source>
</reference>
<dbReference type="AlphaFoldDB" id="A0AAD1G0D9"/>
<protein>
    <submittedName>
        <fullName evidence="1">Uncharacterized protein</fullName>
    </submittedName>
</protein>
<sequence>MPSGPVSVSVAGTRLSAAAMDTITTPTGTWPVSDLGPVSGGRAYMFGLASRPTWWSVCIVRYAVPGDTTVGERSYAISVSGVETTLSVLGGSMKCIDNGEPIAPSMDRIRAAVTAKRVMPYSSAAFAGWPKSPTLETERTTENRAGYVPGRIYGRSGMNNAIAYAITGAGGEYGSSRGFISGDDAVMIAAALAGNTTVFNDAAEQARIQTLYGLSLPNLAIWSENHNQLRDPQVPLAGDRPYVNEGTSTKADQLGNEGEWCAPDDYPWLSQIGATAGSCYSHTRDEAHLFNHGYAYWLATGDPRAAVLQQAIAAFALASVYQGAYSDGRYRTRFSYQRTTMNVWSALWKLQDVAENASSSNGNILWSRARALKMVGDVFADWKAQLAKMDAGTSVYERSSSIFRGIDLNSDNAYSNFMIQLYGPEAAYLFASKGEPAMLKRIAENMVLRFGKIGGTRGVYGKGSGSGFLVLDGGTMPYTDTESFVAWTNDGNALPADSFDGAALHTVQRAYWSLKLAQDAVKRGWMDAVPGIDDAIARMEAARSKTAPNKDTSALAWKHAAVSF</sequence>
<evidence type="ECO:0000313" key="4">
    <source>
        <dbReference type="Proteomes" id="UP000276029"/>
    </source>
</evidence>
<evidence type="ECO:0000313" key="2">
    <source>
        <dbReference type="EMBL" id="RKS90665.1"/>
    </source>
</evidence>
<proteinExistence type="predicted"/>
<accession>A0AAD1G0D9</accession>
<dbReference type="EMBL" id="RBWX01000007">
    <property type="protein sequence ID" value="RKS90665.1"/>
    <property type="molecule type" value="Genomic_DNA"/>
</dbReference>
<dbReference type="EMBL" id="AP018711">
    <property type="protein sequence ID" value="BBE33580.1"/>
    <property type="molecule type" value="Genomic_DNA"/>
</dbReference>
<evidence type="ECO:0000313" key="3">
    <source>
        <dbReference type="Proteomes" id="UP000275727"/>
    </source>
</evidence>
<reference evidence="2 4" key="2">
    <citation type="submission" date="2018-10" db="EMBL/GenBank/DDBJ databases">
        <title>Genomic Encyclopedia of Type Strains, Phase IV (KMG-IV): sequencing the most valuable type-strain genomes for metagenomic binning, comparative biology and taxonomic classification.</title>
        <authorList>
            <person name="Goeker M."/>
        </authorList>
    </citation>
    <scope>NUCLEOTIDE SEQUENCE [LARGE SCALE GENOMIC DNA]</scope>
    <source>
        <strain evidence="2 4">DSM 19791</strain>
    </source>
</reference>
<evidence type="ECO:0000313" key="1">
    <source>
        <dbReference type="EMBL" id="BBE33580.1"/>
    </source>
</evidence>
<dbReference type="KEGG" id="smic:SmB9_12380"/>
<keyword evidence="4" id="KW-1185">Reference proteome</keyword>
<name>A0AAD1G0D9_SPHMI</name>
<organism evidence="1 3">
    <name type="scientific">Sphingosinicella microcystinivorans</name>
    <dbReference type="NCBI Taxonomy" id="335406"/>
    <lineage>
        <taxon>Bacteria</taxon>
        <taxon>Pseudomonadati</taxon>
        <taxon>Pseudomonadota</taxon>
        <taxon>Alphaproteobacteria</taxon>
        <taxon>Sphingomonadales</taxon>
        <taxon>Sphingosinicellaceae</taxon>
        <taxon>Sphingosinicella</taxon>
    </lineage>
</organism>